<dbReference type="AlphaFoldDB" id="A0A942UPK3"/>
<comment type="caution">
    <text evidence="1">The sequence shown here is derived from an EMBL/GenBank/DDBJ whole genome shotgun (WGS) entry which is preliminary data.</text>
</comment>
<dbReference type="EMBL" id="WSFT01000006">
    <property type="protein sequence ID" value="MBS4536939.1"/>
    <property type="molecule type" value="Genomic_DNA"/>
</dbReference>
<name>A0A942UPK3_9FIRM</name>
<dbReference type="PROSITE" id="PS51257">
    <property type="entry name" value="PROKAR_LIPOPROTEIN"/>
    <property type="match status" value="1"/>
</dbReference>
<keyword evidence="2" id="KW-1185">Reference proteome</keyword>
<evidence type="ECO:0000313" key="1">
    <source>
        <dbReference type="EMBL" id="MBS4536939.1"/>
    </source>
</evidence>
<evidence type="ECO:0000313" key="2">
    <source>
        <dbReference type="Proteomes" id="UP000724672"/>
    </source>
</evidence>
<accession>A0A942UPK3</accession>
<dbReference type="Proteomes" id="UP000724672">
    <property type="component" value="Unassembled WGS sequence"/>
</dbReference>
<protein>
    <recommendedName>
        <fullName evidence="3">Lipoprotein</fullName>
    </recommendedName>
</protein>
<evidence type="ECO:0008006" key="3">
    <source>
        <dbReference type="Google" id="ProtNLM"/>
    </source>
</evidence>
<gene>
    <name evidence="1" type="ORF">GOQ27_00605</name>
</gene>
<dbReference type="RefSeq" id="WP_203364872.1">
    <property type="nucleotide sequence ID" value="NZ_WSFT01000006.1"/>
</dbReference>
<organism evidence="1 2">
    <name type="scientific">Anaeromonas frigoriresistens</name>
    <dbReference type="NCBI Taxonomy" id="2683708"/>
    <lineage>
        <taxon>Bacteria</taxon>
        <taxon>Bacillati</taxon>
        <taxon>Bacillota</taxon>
        <taxon>Tissierellia</taxon>
        <taxon>Tissierellales</taxon>
        <taxon>Thermohalobacteraceae</taxon>
        <taxon>Anaeromonas</taxon>
    </lineage>
</organism>
<sequence>MKRIFFIILVLILLITTGCNTELDSKYSEILADYENAAIEFQHLDITFNRYIEKTNDIAINPENLISTNIIKMNKNNEPISIDLKNIDEDQLKELKENSSNINKTSYEVSYKISKPYYFNDKNSAYVFAIRQNIDTFLGKRYTFKKVENNWKIANIDEKSSKTKSEKDAVINTDIDFHRYKDKEINYDKSFSDIIN</sequence>
<proteinExistence type="predicted"/>
<reference evidence="1" key="1">
    <citation type="submission" date="2019-12" db="EMBL/GenBank/DDBJ databases">
        <title>Clostridiaceae gen. nov. sp. nov., isolated from sediment in Xinjiang, China.</title>
        <authorList>
            <person name="Zhang R."/>
        </authorList>
    </citation>
    <scope>NUCLEOTIDE SEQUENCE</scope>
    <source>
        <strain evidence="1">D2Q-11</strain>
    </source>
</reference>